<reference evidence="3 4" key="1">
    <citation type="submission" date="2016-10" db="EMBL/GenBank/DDBJ databases">
        <authorList>
            <person name="de Groot N.N."/>
        </authorList>
    </citation>
    <scope>NUCLEOTIDE SEQUENCE [LARGE SCALE GENOMIC DNA]</scope>
    <source>
        <strain evidence="3 4">JCM 19513</strain>
    </source>
</reference>
<name>A0A1H7JDQ3_9GAMM</name>
<dbReference type="SMART" id="SM00530">
    <property type="entry name" value="HTH_XRE"/>
    <property type="match status" value="1"/>
</dbReference>
<feature type="domain" description="HTH cro/C1-type" evidence="2">
    <location>
        <begin position="21"/>
        <end position="73"/>
    </location>
</feature>
<sequence length="133" mass="15416">MPGIDHHQGLFWMSFTERFLQLRKQHGLTQQQMAETVGIHITQVKRYESGEAQPSLEILKKVATAFNVTTDWLVFEQGEREPQDELKLKFEAVAQMDEDERRSILALLDAMILKHQTKRFFVPQTENDKTAGS</sequence>
<evidence type="ECO:0000259" key="2">
    <source>
        <dbReference type="PROSITE" id="PS50943"/>
    </source>
</evidence>
<keyword evidence="4" id="KW-1185">Reference proteome</keyword>
<dbReference type="Pfam" id="PF01381">
    <property type="entry name" value="HTH_3"/>
    <property type="match status" value="1"/>
</dbReference>
<dbReference type="InterPro" id="IPR049639">
    <property type="entry name" value="RstR"/>
</dbReference>
<dbReference type="SUPFAM" id="SSF47413">
    <property type="entry name" value="lambda repressor-like DNA-binding domains"/>
    <property type="match status" value="1"/>
</dbReference>
<dbReference type="PROSITE" id="PS50943">
    <property type="entry name" value="HTH_CROC1"/>
    <property type="match status" value="1"/>
</dbReference>
<dbReference type="NCBIfam" id="NF041951">
    <property type="entry name" value="phage_RstR"/>
    <property type="match status" value="1"/>
</dbReference>
<dbReference type="Proteomes" id="UP000185766">
    <property type="component" value="Unassembled WGS sequence"/>
</dbReference>
<dbReference type="RefSeq" id="WP_083394252.1">
    <property type="nucleotide sequence ID" value="NZ_FOAS01000004.1"/>
</dbReference>
<dbReference type="EMBL" id="FOAS01000004">
    <property type="protein sequence ID" value="SEK72636.1"/>
    <property type="molecule type" value="Genomic_DNA"/>
</dbReference>
<dbReference type="PANTHER" id="PTHR46558">
    <property type="entry name" value="TRACRIPTIONAL REGULATORY PROTEIN-RELATED-RELATED"/>
    <property type="match status" value="1"/>
</dbReference>
<dbReference type="Gene3D" id="1.10.260.40">
    <property type="entry name" value="lambda repressor-like DNA-binding domains"/>
    <property type="match status" value="1"/>
</dbReference>
<dbReference type="GO" id="GO:0003677">
    <property type="term" value="F:DNA binding"/>
    <property type="evidence" value="ECO:0007669"/>
    <property type="project" value="UniProtKB-KW"/>
</dbReference>
<gene>
    <name evidence="3" type="ORF">SAMN05216214_104240</name>
</gene>
<protein>
    <submittedName>
        <fullName evidence="3">Helix-turn-helix</fullName>
    </submittedName>
</protein>
<proteinExistence type="predicted"/>
<accession>A0A1H7JDQ3</accession>
<dbReference type="AlphaFoldDB" id="A0A1H7JDQ3"/>
<dbReference type="PANTHER" id="PTHR46558:SF11">
    <property type="entry name" value="HTH-TYPE TRANSCRIPTIONAL REGULATOR XRE"/>
    <property type="match status" value="1"/>
</dbReference>
<evidence type="ECO:0000256" key="1">
    <source>
        <dbReference type="ARBA" id="ARBA00023125"/>
    </source>
</evidence>
<evidence type="ECO:0000313" key="3">
    <source>
        <dbReference type="EMBL" id="SEK72636.1"/>
    </source>
</evidence>
<dbReference type="InterPro" id="IPR010982">
    <property type="entry name" value="Lambda_DNA-bd_dom_sf"/>
</dbReference>
<dbReference type="CDD" id="cd00093">
    <property type="entry name" value="HTH_XRE"/>
    <property type="match status" value="1"/>
</dbReference>
<dbReference type="InterPro" id="IPR001387">
    <property type="entry name" value="Cro/C1-type_HTH"/>
</dbReference>
<evidence type="ECO:0000313" key="4">
    <source>
        <dbReference type="Proteomes" id="UP000185766"/>
    </source>
</evidence>
<keyword evidence="1" id="KW-0238">DNA-binding</keyword>
<organism evidence="3 4">
    <name type="scientific">Atopomonas hussainii</name>
    <dbReference type="NCBI Taxonomy" id="1429083"/>
    <lineage>
        <taxon>Bacteria</taxon>
        <taxon>Pseudomonadati</taxon>
        <taxon>Pseudomonadota</taxon>
        <taxon>Gammaproteobacteria</taxon>
        <taxon>Pseudomonadales</taxon>
        <taxon>Pseudomonadaceae</taxon>
        <taxon>Atopomonas</taxon>
    </lineage>
</organism>